<dbReference type="InterPro" id="IPR006115">
    <property type="entry name" value="6PGDH_NADP-bd"/>
</dbReference>
<organism evidence="4 5">
    <name type="scientific">Actinomadura rudentiformis</name>
    <dbReference type="NCBI Taxonomy" id="359158"/>
    <lineage>
        <taxon>Bacteria</taxon>
        <taxon>Bacillati</taxon>
        <taxon>Actinomycetota</taxon>
        <taxon>Actinomycetes</taxon>
        <taxon>Streptosporangiales</taxon>
        <taxon>Thermomonosporaceae</taxon>
        <taxon>Actinomadura</taxon>
    </lineage>
</organism>
<protein>
    <submittedName>
        <fullName evidence="4">NAD(P)-dependent oxidoreductase</fullName>
    </submittedName>
</protein>
<dbReference type="InterPro" id="IPR051265">
    <property type="entry name" value="HIBADH-related_NP60_sf"/>
</dbReference>
<keyword evidence="5" id="KW-1185">Reference proteome</keyword>
<evidence type="ECO:0000313" key="5">
    <source>
        <dbReference type="Proteomes" id="UP000468735"/>
    </source>
</evidence>
<dbReference type="InterPro" id="IPR036291">
    <property type="entry name" value="NAD(P)-bd_dom_sf"/>
</dbReference>
<dbReference type="EMBL" id="WBMT01000003">
    <property type="protein sequence ID" value="KAB2350838.1"/>
    <property type="molecule type" value="Genomic_DNA"/>
</dbReference>
<reference evidence="4 5" key="1">
    <citation type="submission" date="2019-09" db="EMBL/GenBank/DDBJ databases">
        <title>Actinomadura physcomitrii sp. nov., a novel actinomycete isolated from moss [Physcomitrium sphaericum (Ludw) Fuernr].</title>
        <authorList>
            <person name="Zhuang X."/>
            <person name="Liu C."/>
        </authorList>
    </citation>
    <scope>NUCLEOTIDE SEQUENCE [LARGE SCALE GENOMIC DNA]</scope>
    <source>
        <strain evidence="4 5">HMC1</strain>
    </source>
</reference>
<dbReference type="Proteomes" id="UP000468735">
    <property type="component" value="Unassembled WGS sequence"/>
</dbReference>
<name>A0A6H9Z780_9ACTN</name>
<accession>A0A6H9Z780</accession>
<dbReference type="SUPFAM" id="SSF51735">
    <property type="entry name" value="NAD(P)-binding Rossmann-fold domains"/>
    <property type="match status" value="1"/>
</dbReference>
<dbReference type="Gene3D" id="1.10.1040.10">
    <property type="entry name" value="N-(1-d-carboxylethyl)-l-norvaline Dehydrogenase, domain 2"/>
    <property type="match status" value="1"/>
</dbReference>
<feature type="domain" description="NADPH-dependent reductive aminase-like C-terminal" evidence="3">
    <location>
        <begin position="162"/>
        <end position="279"/>
    </location>
</feature>
<dbReference type="Pfam" id="PF03446">
    <property type="entry name" value="NAD_binding_2"/>
    <property type="match status" value="1"/>
</dbReference>
<feature type="signal peptide" evidence="1">
    <location>
        <begin position="1"/>
        <end position="20"/>
    </location>
</feature>
<dbReference type="GO" id="GO:0050661">
    <property type="term" value="F:NADP binding"/>
    <property type="evidence" value="ECO:0007669"/>
    <property type="project" value="InterPro"/>
</dbReference>
<proteinExistence type="predicted"/>
<keyword evidence="1" id="KW-0732">Signal</keyword>
<sequence length="281" mass="29094">MTTRIPVTIIGLGSMGSALAQTLLRAGHPTTVWNRTASKADDLVTQGAVRAETVRDAVAGTDLLIAVVVQYETLRGILDSAEGTLAGKTLVNFTNGTPEQARELAAWAERQGLEYVDGGIMAVPAMIGGPEAFILYSGSQAAFDRYQPTLARLGATRYLGTDPGRAPLYDLALLSGLYGLAGGAGHAAAMVGADAAEFTETLFVPWIKALVGILAPEVTAGSSEGSPLDMQAVVIDNIVQASRGQGLGTGTLTHLLPIMQLIVGTGVGAQLKPLIEQIKEA</sequence>
<dbReference type="InterPro" id="IPR048666">
    <property type="entry name" value="RedAm-like_C"/>
</dbReference>
<evidence type="ECO:0000256" key="1">
    <source>
        <dbReference type="SAM" id="SignalP"/>
    </source>
</evidence>
<comment type="caution">
    <text evidence="4">The sequence shown here is derived from an EMBL/GenBank/DDBJ whole genome shotgun (WGS) entry which is preliminary data.</text>
</comment>
<feature type="chain" id="PRO_5026306790" evidence="1">
    <location>
        <begin position="21"/>
        <end position="281"/>
    </location>
</feature>
<dbReference type="Gene3D" id="3.40.50.720">
    <property type="entry name" value="NAD(P)-binding Rossmann-like Domain"/>
    <property type="match status" value="1"/>
</dbReference>
<evidence type="ECO:0000313" key="4">
    <source>
        <dbReference type="EMBL" id="KAB2350838.1"/>
    </source>
</evidence>
<dbReference type="Pfam" id="PF21761">
    <property type="entry name" value="RedAm-like_C"/>
    <property type="match status" value="1"/>
</dbReference>
<feature type="domain" description="6-phosphogluconate dehydrogenase NADP-binding" evidence="2">
    <location>
        <begin position="7"/>
        <end position="156"/>
    </location>
</feature>
<dbReference type="RefSeq" id="WP_151559236.1">
    <property type="nucleotide sequence ID" value="NZ_WBMT01000003.1"/>
</dbReference>
<dbReference type="PANTHER" id="PTHR43580">
    <property type="entry name" value="OXIDOREDUCTASE GLYR1-RELATED"/>
    <property type="match status" value="1"/>
</dbReference>
<evidence type="ECO:0000259" key="3">
    <source>
        <dbReference type="Pfam" id="PF21761"/>
    </source>
</evidence>
<dbReference type="OrthoDB" id="4535742at2"/>
<dbReference type="InterPro" id="IPR013328">
    <property type="entry name" value="6PGD_dom2"/>
</dbReference>
<gene>
    <name evidence="4" type="ORF">F8566_07675</name>
</gene>
<evidence type="ECO:0000259" key="2">
    <source>
        <dbReference type="Pfam" id="PF03446"/>
    </source>
</evidence>
<dbReference type="PANTHER" id="PTHR43580:SF2">
    <property type="entry name" value="CYTOKINE-LIKE NUCLEAR FACTOR N-PAC"/>
    <property type="match status" value="1"/>
</dbReference>
<dbReference type="AlphaFoldDB" id="A0A6H9Z780"/>